<keyword evidence="6 7" id="KW-0472">Membrane</keyword>
<dbReference type="GO" id="GO:0016887">
    <property type="term" value="F:ATP hydrolysis activity"/>
    <property type="evidence" value="ECO:0007669"/>
    <property type="project" value="InterPro"/>
</dbReference>
<name>A0A7J6UUZ5_THATH</name>
<dbReference type="InterPro" id="IPR036640">
    <property type="entry name" value="ABC1_TM_sf"/>
</dbReference>
<feature type="transmembrane region" description="Helical" evidence="7">
    <location>
        <begin position="314"/>
        <end position="334"/>
    </location>
</feature>
<evidence type="ECO:0000259" key="8">
    <source>
        <dbReference type="PROSITE" id="PS50893"/>
    </source>
</evidence>
<keyword evidence="3" id="KW-0547">Nucleotide-binding</keyword>
<sequence>MNRRDTVALFSLADGLDTKLMKLGAICAAVTGLAQSLMAIYFGKIFNIFGASSDPSNIVSDLTKLCISRVGILSYRNSHSIVSPSYGLTVWFGSKLIIEKGYNGEQVVTIMFAIMFCRGYLEDASSCFIAIFVGNAAAYKMIQGIKRKPQIDSYDTNGIVPQEIKGDIELKDVYFSYPARPDVQIFSGLSLFVPYGTTAALVGQSGSGKSTVISLIERFYDPQDGEVLIDGINLKNLQLKWIREKIGLVSSEPILFTTTIKENIAYGKENCNSNLKNPKILLLDEAISALDVESKRIVQDALIQIKSNRIVHGLSFFVLYFSYVLFFNMGAQLVQQGKATFPEVLK</sequence>
<dbReference type="InterPro" id="IPR003439">
    <property type="entry name" value="ABC_transporter-like_ATP-bd"/>
</dbReference>
<feature type="transmembrane region" description="Helical" evidence="7">
    <location>
        <begin position="20"/>
        <end position="42"/>
    </location>
</feature>
<dbReference type="Gene3D" id="1.20.1560.10">
    <property type="entry name" value="ABC transporter type 1, transmembrane domain"/>
    <property type="match status" value="2"/>
</dbReference>
<dbReference type="SMART" id="SM00382">
    <property type="entry name" value="AAA"/>
    <property type="match status" value="1"/>
</dbReference>
<keyword evidence="10" id="KW-1185">Reference proteome</keyword>
<evidence type="ECO:0000256" key="3">
    <source>
        <dbReference type="ARBA" id="ARBA00022741"/>
    </source>
</evidence>
<dbReference type="GO" id="GO:0042626">
    <property type="term" value="F:ATPase-coupled transmembrane transporter activity"/>
    <property type="evidence" value="ECO:0007669"/>
    <property type="project" value="TreeGrafter"/>
</dbReference>
<feature type="non-terminal residue" evidence="9">
    <location>
        <position position="1"/>
    </location>
</feature>
<evidence type="ECO:0000256" key="4">
    <source>
        <dbReference type="ARBA" id="ARBA00022840"/>
    </source>
</evidence>
<comment type="caution">
    <text evidence="9">The sequence shown here is derived from an EMBL/GenBank/DDBJ whole genome shotgun (WGS) entry which is preliminary data.</text>
</comment>
<proteinExistence type="predicted"/>
<dbReference type="Gene3D" id="3.40.50.300">
    <property type="entry name" value="P-loop containing nucleotide triphosphate hydrolases"/>
    <property type="match status" value="2"/>
</dbReference>
<dbReference type="InterPro" id="IPR003593">
    <property type="entry name" value="AAA+_ATPase"/>
</dbReference>
<evidence type="ECO:0000256" key="1">
    <source>
        <dbReference type="ARBA" id="ARBA00004141"/>
    </source>
</evidence>
<keyword evidence="4 9" id="KW-0067">ATP-binding</keyword>
<evidence type="ECO:0000256" key="7">
    <source>
        <dbReference type="SAM" id="Phobius"/>
    </source>
</evidence>
<dbReference type="PANTHER" id="PTHR24222:SF50">
    <property type="entry name" value="ABC TRANSPORTER B FAMILY MEMBER 9-LIKE ISOFORM X2"/>
    <property type="match status" value="1"/>
</dbReference>
<dbReference type="OrthoDB" id="6500128at2759"/>
<dbReference type="InterPro" id="IPR039421">
    <property type="entry name" value="Type_1_exporter"/>
</dbReference>
<dbReference type="Proteomes" id="UP000554482">
    <property type="component" value="Unassembled WGS sequence"/>
</dbReference>
<dbReference type="InterPro" id="IPR027417">
    <property type="entry name" value="P-loop_NTPase"/>
</dbReference>
<dbReference type="AlphaFoldDB" id="A0A7J6UUZ5"/>
<dbReference type="GO" id="GO:0005886">
    <property type="term" value="C:plasma membrane"/>
    <property type="evidence" value="ECO:0007669"/>
    <property type="project" value="TreeGrafter"/>
</dbReference>
<feature type="domain" description="ABC transporter" evidence="8">
    <location>
        <begin position="168"/>
        <end position="346"/>
    </location>
</feature>
<keyword evidence="2 7" id="KW-0812">Transmembrane</keyword>
<dbReference type="GO" id="GO:0005524">
    <property type="term" value="F:ATP binding"/>
    <property type="evidence" value="ECO:0007669"/>
    <property type="project" value="UniProtKB-KW"/>
</dbReference>
<evidence type="ECO:0000313" key="9">
    <source>
        <dbReference type="EMBL" id="KAF5176052.1"/>
    </source>
</evidence>
<evidence type="ECO:0000256" key="6">
    <source>
        <dbReference type="ARBA" id="ARBA00023136"/>
    </source>
</evidence>
<comment type="subcellular location">
    <subcellularLocation>
        <location evidence="1">Membrane</location>
        <topology evidence="1">Multi-pass membrane protein</topology>
    </subcellularLocation>
</comment>
<organism evidence="9 10">
    <name type="scientific">Thalictrum thalictroides</name>
    <name type="common">Rue-anemone</name>
    <name type="synonym">Anemone thalictroides</name>
    <dbReference type="NCBI Taxonomy" id="46969"/>
    <lineage>
        <taxon>Eukaryota</taxon>
        <taxon>Viridiplantae</taxon>
        <taxon>Streptophyta</taxon>
        <taxon>Embryophyta</taxon>
        <taxon>Tracheophyta</taxon>
        <taxon>Spermatophyta</taxon>
        <taxon>Magnoliopsida</taxon>
        <taxon>Ranunculales</taxon>
        <taxon>Ranunculaceae</taxon>
        <taxon>Thalictroideae</taxon>
        <taxon>Thalictrum</taxon>
    </lineage>
</organism>
<dbReference type="EMBL" id="JABWDY010043264">
    <property type="protein sequence ID" value="KAF5176052.1"/>
    <property type="molecule type" value="Genomic_DNA"/>
</dbReference>
<keyword evidence="5 7" id="KW-1133">Transmembrane helix</keyword>
<protein>
    <submittedName>
        <fullName evidence="9">Lipid A export ATP-binding/permease protein MsbA</fullName>
    </submittedName>
</protein>
<dbReference type="SUPFAM" id="SSF52540">
    <property type="entry name" value="P-loop containing nucleoside triphosphate hydrolases"/>
    <property type="match status" value="1"/>
</dbReference>
<evidence type="ECO:0000256" key="5">
    <source>
        <dbReference type="ARBA" id="ARBA00022989"/>
    </source>
</evidence>
<dbReference type="PROSITE" id="PS50893">
    <property type="entry name" value="ABC_TRANSPORTER_2"/>
    <property type="match status" value="1"/>
</dbReference>
<accession>A0A7J6UUZ5</accession>
<gene>
    <name evidence="9" type="ORF">FRX31_034360</name>
</gene>
<evidence type="ECO:0000256" key="2">
    <source>
        <dbReference type="ARBA" id="ARBA00022692"/>
    </source>
</evidence>
<dbReference type="PANTHER" id="PTHR24222">
    <property type="entry name" value="ABC TRANSPORTER B FAMILY"/>
    <property type="match status" value="1"/>
</dbReference>
<dbReference type="Pfam" id="PF00005">
    <property type="entry name" value="ABC_tran"/>
    <property type="match status" value="1"/>
</dbReference>
<evidence type="ECO:0000313" key="10">
    <source>
        <dbReference type="Proteomes" id="UP000554482"/>
    </source>
</evidence>
<reference evidence="9 10" key="1">
    <citation type="submission" date="2020-06" db="EMBL/GenBank/DDBJ databases">
        <title>Transcriptomic and genomic resources for Thalictrum thalictroides and T. hernandezii: Facilitating candidate gene discovery in an emerging model plant lineage.</title>
        <authorList>
            <person name="Arias T."/>
            <person name="Riano-Pachon D.M."/>
            <person name="Di Stilio V.S."/>
        </authorList>
    </citation>
    <scope>NUCLEOTIDE SEQUENCE [LARGE SCALE GENOMIC DNA]</scope>
    <source>
        <strain evidence="10">cv. WT478/WT964</strain>
        <tissue evidence="9">Leaves</tissue>
    </source>
</reference>